<dbReference type="Proteomes" id="UP001575181">
    <property type="component" value="Unassembled WGS sequence"/>
</dbReference>
<comment type="caution">
    <text evidence="3">The sequence shown here is derived from an EMBL/GenBank/DDBJ whole genome shotgun (WGS) entry which is preliminary data.</text>
</comment>
<evidence type="ECO:0000256" key="1">
    <source>
        <dbReference type="SAM" id="SignalP"/>
    </source>
</evidence>
<dbReference type="PANTHER" id="PTHR38342:SF1">
    <property type="entry name" value="SLR5037 PROTEIN"/>
    <property type="match status" value="1"/>
</dbReference>
<proteinExistence type="predicted"/>
<dbReference type="Pfam" id="PF03625">
    <property type="entry name" value="DUF302"/>
    <property type="match status" value="1"/>
</dbReference>
<gene>
    <name evidence="3" type="ORF">ACERLL_08005</name>
</gene>
<name>A0ABV4TW32_9GAMM</name>
<dbReference type="InterPro" id="IPR035923">
    <property type="entry name" value="TT1751-like_sf"/>
</dbReference>
<evidence type="ECO:0000313" key="4">
    <source>
        <dbReference type="Proteomes" id="UP001575181"/>
    </source>
</evidence>
<evidence type="ECO:0000259" key="2">
    <source>
        <dbReference type="Pfam" id="PF03625"/>
    </source>
</evidence>
<dbReference type="CDD" id="cd14797">
    <property type="entry name" value="DUF302"/>
    <property type="match status" value="1"/>
</dbReference>
<keyword evidence="4" id="KW-1185">Reference proteome</keyword>
<feature type="chain" id="PRO_5046948097" evidence="1">
    <location>
        <begin position="21"/>
        <end position="161"/>
    </location>
</feature>
<dbReference type="EMBL" id="JBGUAW010000005">
    <property type="protein sequence ID" value="MFA9460766.1"/>
    <property type="molecule type" value="Genomic_DNA"/>
</dbReference>
<dbReference type="RefSeq" id="WP_373655553.1">
    <property type="nucleotide sequence ID" value="NZ_JBGUAW010000005.1"/>
</dbReference>
<sequence length="161" mass="18085">MAARILTVLALLLTVSQAGADQARSNFLEREIPGAHVGLVLNHIQAAIHEAGFTFTRIQNVDQGLAAKGFDRPPYKIVFFGDRKAFEEARRIDPRVIPYLPLKITIYEGDEGDTHLSVVNPTVVGRMFNPGLQEQFRNWSRDISRILDQTVQEVRGRTFSP</sequence>
<accession>A0ABV4TW32</accession>
<dbReference type="Gene3D" id="3.30.310.70">
    <property type="entry name" value="TT1751-like domain"/>
    <property type="match status" value="1"/>
</dbReference>
<organism evidence="3 4">
    <name type="scientific">Thiohalorhabdus methylotrophus</name>
    <dbReference type="NCBI Taxonomy" id="3242694"/>
    <lineage>
        <taxon>Bacteria</taxon>
        <taxon>Pseudomonadati</taxon>
        <taxon>Pseudomonadota</taxon>
        <taxon>Gammaproteobacteria</taxon>
        <taxon>Thiohalorhabdales</taxon>
        <taxon>Thiohalorhabdaceae</taxon>
        <taxon>Thiohalorhabdus</taxon>
    </lineage>
</organism>
<evidence type="ECO:0000313" key="3">
    <source>
        <dbReference type="EMBL" id="MFA9460766.1"/>
    </source>
</evidence>
<feature type="domain" description="DUF302" evidence="2">
    <location>
        <begin position="60"/>
        <end position="121"/>
    </location>
</feature>
<dbReference type="PANTHER" id="PTHR38342">
    <property type="entry name" value="SLR5037 PROTEIN"/>
    <property type="match status" value="1"/>
</dbReference>
<protein>
    <submittedName>
        <fullName evidence="3">DUF302 domain-containing protein</fullName>
    </submittedName>
</protein>
<dbReference type="SUPFAM" id="SSF103247">
    <property type="entry name" value="TT1751-like"/>
    <property type="match status" value="1"/>
</dbReference>
<feature type="signal peptide" evidence="1">
    <location>
        <begin position="1"/>
        <end position="20"/>
    </location>
</feature>
<keyword evidence="1" id="KW-0732">Signal</keyword>
<dbReference type="InterPro" id="IPR005180">
    <property type="entry name" value="DUF302"/>
</dbReference>
<reference evidence="3 4" key="1">
    <citation type="submission" date="2024-08" db="EMBL/GenBank/DDBJ databases">
        <title>Whole-genome sequencing of halo(alkali)philic microorganisms from hypersaline lakes.</title>
        <authorList>
            <person name="Sorokin D.Y."/>
            <person name="Merkel A.Y."/>
            <person name="Messina E."/>
            <person name="Yakimov M."/>
        </authorList>
    </citation>
    <scope>NUCLEOTIDE SEQUENCE [LARGE SCALE GENOMIC DNA]</scope>
    <source>
        <strain evidence="3 4">Cl-TMA</strain>
    </source>
</reference>